<name>A0A8J7YT16_9ARCH</name>
<dbReference type="PANTHER" id="PTHR43090:SF2">
    <property type="entry name" value="1-(5-PHOSPHORIBOSYL)-5-[(5-PHOSPHORIBOSYLAMINO)METHYLIDENEAMINO] IMIDAZOLE-4-CARBOXAMIDE ISOMERASE"/>
    <property type="match status" value="1"/>
</dbReference>
<evidence type="ECO:0008006" key="6">
    <source>
        <dbReference type="Google" id="ProtNLM"/>
    </source>
</evidence>
<gene>
    <name evidence="4" type="ORF">GW779_04690</name>
    <name evidence="3" type="ORF">GW910_03920</name>
</gene>
<dbReference type="PANTHER" id="PTHR43090">
    <property type="entry name" value="1-(5-PHOSPHORIBOSYL)-5-[(5-PHOSPHORIBOSYLAMINO)METHYLIDENEAMINO] IMIDAZOLE-4-CARBOXAMIDE ISOMERASE"/>
    <property type="match status" value="1"/>
</dbReference>
<dbReference type="InterPro" id="IPR044524">
    <property type="entry name" value="Isoase_HisA-like"/>
</dbReference>
<evidence type="ECO:0000313" key="5">
    <source>
        <dbReference type="Proteomes" id="UP000768163"/>
    </source>
</evidence>
<sequence>MIEIIPVIDIKKGKAVRAYKGERETYSEIGDVLDIAGKYCANKFSRIYIADLDAIMHNFKSENFDLIRKISINNKVHLIVDFGIKSIEEYMVIKKAAKTIAKNTDLIVGTETYLSDKFPDDAIISIDAVDGKILGRNFEEVVRFLKSNTNPFITIDLKHIGTSDVNAKLCTEIFKATKRKFIYGGGVRTNNIYKLEQYCRGVIIGTEIYEKLNLI</sequence>
<evidence type="ECO:0000313" key="4">
    <source>
        <dbReference type="EMBL" id="NCS91692.1"/>
    </source>
</evidence>
<accession>A0A8J7YT16</accession>
<comment type="similarity">
    <text evidence="1 2">Belongs to the HisA/HisF family.</text>
</comment>
<dbReference type="GO" id="GO:0000162">
    <property type="term" value="P:L-tryptophan biosynthetic process"/>
    <property type="evidence" value="ECO:0007669"/>
    <property type="project" value="TreeGrafter"/>
</dbReference>
<evidence type="ECO:0000313" key="3">
    <source>
        <dbReference type="EMBL" id="NCN65196.1"/>
    </source>
</evidence>
<dbReference type="Proteomes" id="UP000738826">
    <property type="component" value="Unassembled WGS sequence"/>
</dbReference>
<keyword evidence="2" id="KW-0028">Amino-acid biosynthesis</keyword>
<dbReference type="AlphaFoldDB" id="A0A8J7YT16"/>
<dbReference type="Pfam" id="PF00977">
    <property type="entry name" value="His_biosynth"/>
    <property type="match status" value="1"/>
</dbReference>
<dbReference type="Gene3D" id="3.20.20.70">
    <property type="entry name" value="Aldolase class I"/>
    <property type="match status" value="1"/>
</dbReference>
<dbReference type="InterPro" id="IPR011060">
    <property type="entry name" value="RibuloseP-bd_barrel"/>
</dbReference>
<dbReference type="SUPFAM" id="SSF51366">
    <property type="entry name" value="Ribulose-phoshate binding barrel"/>
    <property type="match status" value="1"/>
</dbReference>
<dbReference type="Proteomes" id="UP000768163">
    <property type="component" value="Unassembled WGS sequence"/>
</dbReference>
<proteinExistence type="inferred from homology"/>
<comment type="caution">
    <text evidence="3">The sequence shown here is derived from an EMBL/GenBank/DDBJ whole genome shotgun (WGS) entry which is preliminary data.</text>
</comment>
<organism evidence="3 5">
    <name type="scientific">Candidatus Altarchaeum hamiconexum</name>
    <dbReference type="NCBI Taxonomy" id="1803513"/>
    <lineage>
        <taxon>Archaea</taxon>
        <taxon>Candidatus Altarchaeota</taxon>
        <taxon>Candidatus Altiarchaeia</taxon>
        <taxon>Candidatus Altarchaeales</taxon>
        <taxon>Candidatus Altarchaeaceae</taxon>
        <taxon>Candidatus Altarchaeum</taxon>
    </lineage>
</organism>
<reference evidence="3" key="1">
    <citation type="submission" date="2019-11" db="EMBL/GenBank/DDBJ databases">
        <title>Lipid analysis of CO2-rich subsurface aquifers suggests an autotrophy-based deep biosphere with lysolipids enriched in CPR bacteria.</title>
        <authorList>
            <person name="Probst A.J."/>
            <person name="Elling F.J."/>
            <person name="Castelle C.J."/>
            <person name="Zhu Q."/>
            <person name="Elvert M."/>
            <person name="Birarda G."/>
            <person name="Holman H.-Y."/>
            <person name="Lane K.R."/>
            <person name="Ladd B."/>
            <person name="Ryan M.C."/>
            <person name="Woyke T."/>
            <person name="Hinrichs K.-U."/>
            <person name="Banfield J.F."/>
        </authorList>
    </citation>
    <scope>NUCLEOTIDE SEQUENCE</scope>
    <source>
        <strain evidence="3">CG_2015-01_33_1645</strain>
        <strain evidence="4">CG_2015-04_33_537</strain>
    </source>
</reference>
<protein>
    <recommendedName>
        <fullName evidence="6">1-(5-phosphoribosyl)-5-[(5-phosphoribosylamino)methylideneamino] imidazole-4-carboxamide isomerase</fullName>
    </recommendedName>
</protein>
<evidence type="ECO:0000256" key="2">
    <source>
        <dbReference type="RuleBase" id="RU003657"/>
    </source>
</evidence>
<keyword evidence="2" id="KW-0368">Histidine biosynthesis</keyword>
<dbReference type="EMBL" id="JAACQH010000101">
    <property type="protein sequence ID" value="NCS91692.1"/>
    <property type="molecule type" value="Genomic_DNA"/>
</dbReference>
<dbReference type="GO" id="GO:0000105">
    <property type="term" value="P:L-histidine biosynthetic process"/>
    <property type="evidence" value="ECO:0007669"/>
    <property type="project" value="UniProtKB-KW"/>
</dbReference>
<evidence type="ECO:0000256" key="1">
    <source>
        <dbReference type="ARBA" id="ARBA00009667"/>
    </source>
</evidence>
<dbReference type="InterPro" id="IPR013785">
    <property type="entry name" value="Aldolase_TIM"/>
</dbReference>
<dbReference type="GO" id="GO:0003949">
    <property type="term" value="F:1-(5-phosphoribosyl)-5-[(5-phosphoribosylamino)methylideneamino]imidazole-4-carboxamide isomerase activity"/>
    <property type="evidence" value="ECO:0007669"/>
    <property type="project" value="InterPro"/>
</dbReference>
<dbReference type="GO" id="GO:0005737">
    <property type="term" value="C:cytoplasm"/>
    <property type="evidence" value="ECO:0007669"/>
    <property type="project" value="TreeGrafter"/>
</dbReference>
<dbReference type="InterPro" id="IPR006062">
    <property type="entry name" value="His_biosynth"/>
</dbReference>
<dbReference type="EMBL" id="JAACVF010000099">
    <property type="protein sequence ID" value="NCN65196.1"/>
    <property type="molecule type" value="Genomic_DNA"/>
</dbReference>